<dbReference type="InterPro" id="IPR002470">
    <property type="entry name" value="Peptidase_S9A"/>
</dbReference>
<feature type="signal peptide" evidence="2">
    <location>
        <begin position="1"/>
        <end position="23"/>
    </location>
</feature>
<comment type="caution">
    <text evidence="4">The sequence shown here is derived from an EMBL/GenBank/DDBJ whole genome shotgun (WGS) entry which is preliminary data.</text>
</comment>
<dbReference type="PANTHER" id="PTHR42776">
    <property type="entry name" value="SERINE PEPTIDASE S9 FAMILY MEMBER"/>
    <property type="match status" value="1"/>
</dbReference>
<evidence type="ECO:0000256" key="2">
    <source>
        <dbReference type="SAM" id="SignalP"/>
    </source>
</evidence>
<dbReference type="GO" id="GO:0006508">
    <property type="term" value="P:proteolysis"/>
    <property type="evidence" value="ECO:0007669"/>
    <property type="project" value="InterPro"/>
</dbReference>
<organism evidence="4 5">
    <name type="scientific">Tumidithrix elongata BACA0141</name>
    <dbReference type="NCBI Taxonomy" id="2716417"/>
    <lineage>
        <taxon>Bacteria</taxon>
        <taxon>Bacillati</taxon>
        <taxon>Cyanobacteriota</taxon>
        <taxon>Cyanophyceae</taxon>
        <taxon>Pseudanabaenales</taxon>
        <taxon>Pseudanabaenaceae</taxon>
        <taxon>Tumidithrix</taxon>
        <taxon>Tumidithrix elongata</taxon>
    </lineage>
</organism>
<dbReference type="AlphaFoldDB" id="A0AAW9Q093"/>
<dbReference type="PANTHER" id="PTHR42776:SF27">
    <property type="entry name" value="DIPEPTIDYL PEPTIDASE FAMILY MEMBER 6"/>
    <property type="match status" value="1"/>
</dbReference>
<keyword evidence="1" id="KW-0378">Hydrolase</keyword>
<dbReference type="Gene3D" id="3.40.50.1820">
    <property type="entry name" value="alpha/beta hydrolase"/>
    <property type="match status" value="1"/>
</dbReference>
<proteinExistence type="predicted"/>
<name>A0AAW9Q093_9CYAN</name>
<dbReference type="GO" id="GO:0004252">
    <property type="term" value="F:serine-type endopeptidase activity"/>
    <property type="evidence" value="ECO:0007669"/>
    <property type="project" value="InterPro"/>
</dbReference>
<dbReference type="RefSeq" id="WP_330482470.1">
    <property type="nucleotide sequence ID" value="NZ_JAZBJZ010000011.1"/>
</dbReference>
<dbReference type="InterPro" id="IPR011042">
    <property type="entry name" value="6-blade_b-propeller_TolB-like"/>
</dbReference>
<dbReference type="SUPFAM" id="SSF53474">
    <property type="entry name" value="alpha/beta-Hydrolases"/>
    <property type="match status" value="1"/>
</dbReference>
<feature type="domain" description="Peptidase S9 prolyl oligopeptidase catalytic" evidence="3">
    <location>
        <begin position="454"/>
        <end position="662"/>
    </location>
</feature>
<dbReference type="InterPro" id="IPR001375">
    <property type="entry name" value="Peptidase_S9_cat"/>
</dbReference>
<evidence type="ECO:0000259" key="3">
    <source>
        <dbReference type="Pfam" id="PF00326"/>
    </source>
</evidence>
<dbReference type="Pfam" id="PF00326">
    <property type="entry name" value="Peptidase_S9"/>
    <property type="match status" value="1"/>
</dbReference>
<dbReference type="Proteomes" id="UP001333818">
    <property type="component" value="Unassembled WGS sequence"/>
</dbReference>
<evidence type="ECO:0000313" key="5">
    <source>
        <dbReference type="Proteomes" id="UP001333818"/>
    </source>
</evidence>
<keyword evidence="5" id="KW-1185">Reference proteome</keyword>
<feature type="chain" id="PRO_5043723759" evidence="2">
    <location>
        <begin position="24"/>
        <end position="662"/>
    </location>
</feature>
<keyword evidence="2" id="KW-0732">Signal</keyword>
<reference evidence="4" key="1">
    <citation type="submission" date="2024-01" db="EMBL/GenBank/DDBJ databases">
        <title>Bank of Algae and Cyanobacteria of the Azores (BACA) strain genomes.</title>
        <authorList>
            <person name="Luz R."/>
            <person name="Cordeiro R."/>
            <person name="Fonseca A."/>
            <person name="Goncalves V."/>
        </authorList>
    </citation>
    <scope>NUCLEOTIDE SEQUENCE</scope>
    <source>
        <strain evidence="4">BACA0141</strain>
    </source>
</reference>
<dbReference type="Gene3D" id="2.120.10.30">
    <property type="entry name" value="TolB, C-terminal domain"/>
    <property type="match status" value="1"/>
</dbReference>
<dbReference type="PRINTS" id="PR00862">
    <property type="entry name" value="PROLIGOPTASE"/>
</dbReference>
<gene>
    <name evidence="4" type="ORF">V2H45_04705</name>
</gene>
<dbReference type="InterPro" id="IPR029058">
    <property type="entry name" value="AB_hydrolase_fold"/>
</dbReference>
<sequence>MKFTTSLVLTFSLSLGLISPAYAYTGLGKNSVDAATLKRYAPPALDPAIARQIEAILDVRSPGLGFLTPNGKKLFFGWAATGSSQVWRIDGAQRFPVQVTGGQDSTSMVGITPDGQYLLLSRDRQGEENAGLYLQSTQGGAVQEIQHQPKVKTSLQYIADDSRTIYFSANDLRPDSYAIYRYDLQTKQKTLILAESGVWWIADALPNGKFLFGKATGSQSREYYEFDETTKQLTPVLGQGEKEDYRAEFGAHPGELLVLTSKFDEFRRLYRYIKDPVKDSAKDSTKDPVKDPVRGKFSPITPAMPMDISSFDIDTTKQRILYTVNDRGYSRLEAIDARTFQPIPLPQFPQANQVYAGTTTHDGRFTTIGVETAKAPRTSYVYDWSTQTLTQWVLPSTPEIDPNEFVAGTLESYPARDGTQIPMFVYRPKQCPQTCPAIVHFHGGPEAQSKAGFNRLAQIYVKAGFIYVEPNVRGSEGYGKTWLNADNGAKRLEVITDIEDAALYIRANWQVNGKPPKIGVMGGSYGGYSALMAMTKFAGSYDAGVSIVGMSNLLTFLQNTAAARRLLRTSEYGDPDRDRAALIALSPITYVDRVKSPLLIVQGANDPRVPVGEAVQMQAALEKRQIPSQLIVFPDEGHGAGKRSNQVLEIGHTLRFFQQHLQ</sequence>
<protein>
    <submittedName>
        <fullName evidence="4">Prolyl oligopeptidase family serine peptidase</fullName>
    </submittedName>
</protein>
<dbReference type="SUPFAM" id="SSF50993">
    <property type="entry name" value="Peptidase/esterase 'gauge' domain"/>
    <property type="match status" value="1"/>
</dbReference>
<dbReference type="EMBL" id="JAZBJZ010000011">
    <property type="protein sequence ID" value="MEE3716046.1"/>
    <property type="molecule type" value="Genomic_DNA"/>
</dbReference>
<evidence type="ECO:0000256" key="1">
    <source>
        <dbReference type="ARBA" id="ARBA00022801"/>
    </source>
</evidence>
<accession>A0AAW9Q093</accession>
<evidence type="ECO:0000313" key="4">
    <source>
        <dbReference type="EMBL" id="MEE3716046.1"/>
    </source>
</evidence>